<keyword evidence="2" id="KW-0812">Transmembrane</keyword>
<dbReference type="GO" id="GO:0008289">
    <property type="term" value="F:lipid binding"/>
    <property type="evidence" value="ECO:0007669"/>
    <property type="project" value="InterPro"/>
</dbReference>
<dbReference type="Gene3D" id="1.20.1170.10">
    <property type="match status" value="1"/>
</dbReference>
<accession>A0A9W7TC16</accession>
<comment type="caution">
    <text evidence="3">The sequence shown here is derived from an EMBL/GenBank/DDBJ whole genome shotgun (WGS) entry which is preliminary data.</text>
</comment>
<name>A0A9W7TC16_TRIRA</name>
<keyword evidence="3" id="KW-0808">Transferase</keyword>
<keyword evidence="2" id="KW-0472">Membrane</keyword>
<feature type="transmembrane region" description="Helical" evidence="2">
    <location>
        <begin position="57"/>
        <end position="79"/>
    </location>
</feature>
<proteinExistence type="inferred from homology"/>
<dbReference type="EMBL" id="JAFHDT010000022">
    <property type="protein sequence ID" value="KAI7793387.1"/>
    <property type="molecule type" value="Genomic_DNA"/>
</dbReference>
<comment type="similarity">
    <text evidence="1">Belongs to the apolipoprotein L family.</text>
</comment>
<feature type="transmembrane region" description="Helical" evidence="2">
    <location>
        <begin position="85"/>
        <end position="108"/>
    </location>
</feature>
<dbReference type="GO" id="GO:0005576">
    <property type="term" value="C:extracellular region"/>
    <property type="evidence" value="ECO:0007669"/>
    <property type="project" value="InterPro"/>
</dbReference>
<dbReference type="AlphaFoldDB" id="A0A9W7TC16"/>
<dbReference type="PANTHER" id="PTHR14096:SF28">
    <property type="entry name" value="APOLIPOPROTEIN L, 1-RELATED"/>
    <property type="match status" value="1"/>
</dbReference>
<sequence length="281" mass="30762">MSLQKLEEINDELQQSIKGLNSEFNKNHLTLISKIKELKDVTKELEDMHKSTTTGSLVGSSIGVAGGVIALAGLGLSFFTFGASLALSAIGGAVGIAGGVTGATFNIINMFQQNKRRETIENIINAFQKTINPMIEHLNTISNKIQELQQEGQNYSVRNKTIMTSVRSVKTISSITKLLTVLRTASLGKTAAKAAKTLKVVGKITGTISTLFLALDVYSIYCDSVEISELNQPEKERKAEEIKSETLKFINEMKKTADQFQVTLNEIKSARDDINRDLQFS</sequence>
<dbReference type="Proteomes" id="UP001059041">
    <property type="component" value="Linkage Group LG22"/>
</dbReference>
<organism evidence="3 4">
    <name type="scientific">Triplophysa rosa</name>
    <name type="common">Cave loach</name>
    <dbReference type="NCBI Taxonomy" id="992332"/>
    <lineage>
        <taxon>Eukaryota</taxon>
        <taxon>Metazoa</taxon>
        <taxon>Chordata</taxon>
        <taxon>Craniata</taxon>
        <taxon>Vertebrata</taxon>
        <taxon>Euteleostomi</taxon>
        <taxon>Actinopterygii</taxon>
        <taxon>Neopterygii</taxon>
        <taxon>Teleostei</taxon>
        <taxon>Ostariophysi</taxon>
        <taxon>Cypriniformes</taxon>
        <taxon>Nemacheilidae</taxon>
        <taxon>Triplophysa</taxon>
    </lineage>
</organism>
<evidence type="ECO:0000256" key="1">
    <source>
        <dbReference type="ARBA" id="ARBA00010090"/>
    </source>
</evidence>
<gene>
    <name evidence="3" type="ORF">IRJ41_014084</name>
</gene>
<reference evidence="3" key="1">
    <citation type="submission" date="2021-02" db="EMBL/GenBank/DDBJ databases">
        <title>Comparative genomics reveals that relaxation of natural selection precedes convergent phenotypic evolution of cavefish.</title>
        <authorList>
            <person name="Peng Z."/>
        </authorList>
    </citation>
    <scope>NUCLEOTIDE SEQUENCE</scope>
    <source>
        <tissue evidence="3">Muscle</tissue>
    </source>
</reference>
<dbReference type="GO" id="GO:0042157">
    <property type="term" value="P:lipoprotein metabolic process"/>
    <property type="evidence" value="ECO:0007669"/>
    <property type="project" value="InterPro"/>
</dbReference>
<dbReference type="GO" id="GO:0016020">
    <property type="term" value="C:membrane"/>
    <property type="evidence" value="ECO:0007669"/>
    <property type="project" value="TreeGrafter"/>
</dbReference>
<evidence type="ECO:0000313" key="3">
    <source>
        <dbReference type="EMBL" id="KAI7793387.1"/>
    </source>
</evidence>
<dbReference type="InterPro" id="IPR008405">
    <property type="entry name" value="ApoL"/>
</dbReference>
<evidence type="ECO:0000256" key="2">
    <source>
        <dbReference type="SAM" id="Phobius"/>
    </source>
</evidence>
<keyword evidence="2" id="KW-1133">Transmembrane helix</keyword>
<keyword evidence="3" id="KW-0418">Kinase</keyword>
<evidence type="ECO:0000313" key="4">
    <source>
        <dbReference type="Proteomes" id="UP001059041"/>
    </source>
</evidence>
<dbReference type="GO" id="GO:0016301">
    <property type="term" value="F:kinase activity"/>
    <property type="evidence" value="ECO:0007669"/>
    <property type="project" value="UniProtKB-KW"/>
</dbReference>
<dbReference type="Pfam" id="PF05461">
    <property type="entry name" value="ApoL"/>
    <property type="match status" value="1"/>
</dbReference>
<dbReference type="GO" id="GO:0006869">
    <property type="term" value="P:lipid transport"/>
    <property type="evidence" value="ECO:0007669"/>
    <property type="project" value="InterPro"/>
</dbReference>
<dbReference type="PANTHER" id="PTHR14096">
    <property type="entry name" value="APOLIPOPROTEIN L"/>
    <property type="match status" value="1"/>
</dbReference>
<keyword evidence="4" id="KW-1185">Reference proteome</keyword>
<protein>
    <submittedName>
        <fullName evidence="3">Serine/threonine-protein kinase Nek11-like</fullName>
    </submittedName>
</protein>